<evidence type="ECO:0000256" key="3">
    <source>
        <dbReference type="ARBA" id="ARBA00022989"/>
    </source>
</evidence>
<accession>A0A9P9J531</accession>
<feature type="transmembrane region" description="Helical" evidence="5">
    <location>
        <begin position="285"/>
        <end position="306"/>
    </location>
</feature>
<dbReference type="Gene3D" id="1.20.1250.20">
    <property type="entry name" value="MFS general substrate transporter like domains"/>
    <property type="match status" value="1"/>
</dbReference>
<comment type="subcellular location">
    <subcellularLocation>
        <location evidence="1">Membrane</location>
        <topology evidence="1">Multi-pass membrane protein</topology>
    </subcellularLocation>
</comment>
<keyword evidence="2 5" id="KW-0812">Transmembrane</keyword>
<organism evidence="6 7">
    <name type="scientific">Dactylonectria estremocensis</name>
    <dbReference type="NCBI Taxonomy" id="1079267"/>
    <lineage>
        <taxon>Eukaryota</taxon>
        <taxon>Fungi</taxon>
        <taxon>Dikarya</taxon>
        <taxon>Ascomycota</taxon>
        <taxon>Pezizomycotina</taxon>
        <taxon>Sordariomycetes</taxon>
        <taxon>Hypocreomycetidae</taxon>
        <taxon>Hypocreales</taxon>
        <taxon>Nectriaceae</taxon>
        <taxon>Dactylonectria</taxon>
    </lineage>
</organism>
<feature type="transmembrane region" description="Helical" evidence="5">
    <location>
        <begin position="163"/>
        <end position="184"/>
    </location>
</feature>
<feature type="transmembrane region" description="Helical" evidence="5">
    <location>
        <begin position="100"/>
        <end position="120"/>
    </location>
</feature>
<proteinExistence type="predicted"/>
<evidence type="ECO:0000313" key="6">
    <source>
        <dbReference type="EMBL" id="KAH7141484.1"/>
    </source>
</evidence>
<gene>
    <name evidence="6" type="ORF">B0J13DRAFT_445743</name>
</gene>
<dbReference type="SUPFAM" id="SSF103473">
    <property type="entry name" value="MFS general substrate transporter"/>
    <property type="match status" value="1"/>
</dbReference>
<dbReference type="OrthoDB" id="196103at2759"/>
<dbReference type="InterPro" id="IPR051617">
    <property type="entry name" value="UNC-93-like_regulator"/>
</dbReference>
<feature type="transmembrane region" description="Helical" evidence="5">
    <location>
        <begin position="36"/>
        <end position="57"/>
    </location>
</feature>
<feature type="transmembrane region" description="Helical" evidence="5">
    <location>
        <begin position="126"/>
        <end position="151"/>
    </location>
</feature>
<keyword evidence="4 5" id="KW-0472">Membrane</keyword>
<keyword evidence="7" id="KW-1185">Reference proteome</keyword>
<evidence type="ECO:0000256" key="1">
    <source>
        <dbReference type="ARBA" id="ARBA00004141"/>
    </source>
</evidence>
<dbReference type="Proteomes" id="UP000717696">
    <property type="component" value="Unassembled WGS sequence"/>
</dbReference>
<dbReference type="EMBL" id="JAGMUU010000012">
    <property type="protein sequence ID" value="KAH7141484.1"/>
    <property type="molecule type" value="Genomic_DNA"/>
</dbReference>
<evidence type="ECO:0000313" key="7">
    <source>
        <dbReference type="Proteomes" id="UP000717696"/>
    </source>
</evidence>
<evidence type="ECO:0000256" key="5">
    <source>
        <dbReference type="SAM" id="Phobius"/>
    </source>
</evidence>
<protein>
    <submittedName>
        <fullName evidence="6">Major facilitator superfamily domain-containing protein</fullName>
    </submittedName>
</protein>
<dbReference type="GO" id="GO:0016020">
    <property type="term" value="C:membrane"/>
    <property type="evidence" value="ECO:0007669"/>
    <property type="project" value="UniProtKB-SubCell"/>
</dbReference>
<name>A0A9P9J531_9HYPO</name>
<reference evidence="6" key="1">
    <citation type="journal article" date="2021" name="Nat. Commun.">
        <title>Genetic determinants of endophytism in the Arabidopsis root mycobiome.</title>
        <authorList>
            <person name="Mesny F."/>
            <person name="Miyauchi S."/>
            <person name="Thiergart T."/>
            <person name="Pickel B."/>
            <person name="Atanasova L."/>
            <person name="Karlsson M."/>
            <person name="Huettel B."/>
            <person name="Barry K.W."/>
            <person name="Haridas S."/>
            <person name="Chen C."/>
            <person name="Bauer D."/>
            <person name="Andreopoulos W."/>
            <person name="Pangilinan J."/>
            <person name="LaButti K."/>
            <person name="Riley R."/>
            <person name="Lipzen A."/>
            <person name="Clum A."/>
            <person name="Drula E."/>
            <person name="Henrissat B."/>
            <person name="Kohler A."/>
            <person name="Grigoriev I.V."/>
            <person name="Martin F.M."/>
            <person name="Hacquard S."/>
        </authorList>
    </citation>
    <scope>NUCLEOTIDE SEQUENCE</scope>
    <source>
        <strain evidence="6">MPI-CAGE-AT-0021</strain>
    </source>
</reference>
<feature type="transmembrane region" description="Helical" evidence="5">
    <location>
        <begin position="69"/>
        <end position="93"/>
    </location>
</feature>
<keyword evidence="3 5" id="KW-1133">Transmembrane helix</keyword>
<evidence type="ECO:0000256" key="4">
    <source>
        <dbReference type="ARBA" id="ARBA00023136"/>
    </source>
</evidence>
<dbReference type="InterPro" id="IPR036259">
    <property type="entry name" value="MFS_trans_sf"/>
</dbReference>
<feature type="transmembrane region" description="Helical" evidence="5">
    <location>
        <begin position="318"/>
        <end position="337"/>
    </location>
</feature>
<comment type="caution">
    <text evidence="6">The sequence shown here is derived from an EMBL/GenBank/DDBJ whole genome shotgun (WGS) entry which is preliminary data.</text>
</comment>
<feature type="transmembrane region" description="Helical" evidence="5">
    <location>
        <begin position="419"/>
        <end position="441"/>
    </location>
</feature>
<dbReference type="AlphaFoldDB" id="A0A9P9J531"/>
<dbReference type="InterPro" id="IPR010291">
    <property type="entry name" value="Ion_channel_UNC-93"/>
</dbReference>
<evidence type="ECO:0000256" key="2">
    <source>
        <dbReference type="ARBA" id="ARBA00022692"/>
    </source>
</evidence>
<dbReference type="Pfam" id="PF05978">
    <property type="entry name" value="UNC-93"/>
    <property type="match status" value="1"/>
</dbReference>
<dbReference type="PANTHER" id="PTHR23294:SF19">
    <property type="entry name" value="DUF895 DOMAIN MEMBRANE PROTEIN-RELATED"/>
    <property type="match status" value="1"/>
</dbReference>
<dbReference type="PANTHER" id="PTHR23294">
    <property type="entry name" value="ET TRANSLATION PRODUCT-RELATED"/>
    <property type="match status" value="1"/>
</dbReference>
<sequence length="470" mass="51389">MAEPSAAPRLADASALPVSNVSESEYAPKYNWFRGVFFQATVVGIAAFAAPGLWNAMNSVGAGGQQTPFLVMAGNALLFSLMTITCLTGSIVANRFGLKYTLVFGTTGFVLYSAALYTNNRYGVEWFIYVGSAACGITAGLFWAAEGAIMLSYPEPHQRGKYLAYWLCFRNSGGILGGTINLAFNANGKSTGKLDWRTYIVFVVLQTLGPALSFLLSPPEKVRRRNGTRVHLSERISDLAELKALGRLTIRKELLLLTPYFLYINWCLPYIGSYVSLYFSVRARALASLVAALAQIIASLVLGTFLDYSKLSIHARATGSFVVMMALIGGCWIWGTLIQREYTAEAPGLDWADDGFGRGWALYILWQVNWVLTYNHAYWLIGNLAREPADIPRLTSYVRALESAGQCFSSGISSTSTPLITALGINFGLWGVAIIPAFLVIRKVGIDYVGIAKKEEETEEEHVVTKQESG</sequence>
<feature type="transmembrane region" description="Helical" evidence="5">
    <location>
        <begin position="196"/>
        <end position="216"/>
    </location>
</feature>
<feature type="transmembrane region" description="Helical" evidence="5">
    <location>
        <begin position="260"/>
        <end position="279"/>
    </location>
</feature>